<name>A0A545UZL0_9HYPO</name>
<dbReference type="AlphaFoldDB" id="A0A545UZL0"/>
<dbReference type="Proteomes" id="UP000315783">
    <property type="component" value="Unassembled WGS sequence"/>
</dbReference>
<evidence type="ECO:0000313" key="1">
    <source>
        <dbReference type="EMBL" id="TQV94888.1"/>
    </source>
</evidence>
<organism evidence="1 2">
    <name type="scientific">Cordyceps javanica</name>
    <dbReference type="NCBI Taxonomy" id="43265"/>
    <lineage>
        <taxon>Eukaryota</taxon>
        <taxon>Fungi</taxon>
        <taxon>Dikarya</taxon>
        <taxon>Ascomycota</taxon>
        <taxon>Pezizomycotina</taxon>
        <taxon>Sordariomycetes</taxon>
        <taxon>Hypocreomycetidae</taxon>
        <taxon>Hypocreales</taxon>
        <taxon>Cordycipitaceae</taxon>
        <taxon>Cordyceps</taxon>
    </lineage>
</organism>
<gene>
    <name evidence="1" type="ORF">IF1G_05875</name>
</gene>
<accession>A0A545UZL0</accession>
<sequence length="212" mass="23079">MKKTPALSSLAAKYVVRGTFAPTPHTNPSNSCQVAYVIATTSVEKGSWLGRTARQRCGCIVGAKPASERHHPNLGRGPGRLRCVEKLTCNCLEDLVTVTHIVDRTRSINVATIISQRGRCVAETPQIDNRTTNWGFPIPRFPAFFSRLLNSLQAPHGNVDFTDFAFSPSQANGLWLSMGWCFAARLGERITHAAVIGASDFMQASCCCGWLG</sequence>
<proteinExistence type="predicted"/>
<keyword evidence="2" id="KW-1185">Reference proteome</keyword>
<protein>
    <submittedName>
        <fullName evidence="1">Uncharacterized protein</fullName>
    </submittedName>
</protein>
<dbReference type="EMBL" id="SPUK01000008">
    <property type="protein sequence ID" value="TQV94888.1"/>
    <property type="molecule type" value="Genomic_DNA"/>
</dbReference>
<reference evidence="1 2" key="1">
    <citation type="journal article" date="2019" name="Appl. Microbiol. Biotechnol.">
        <title>Genome sequence of Isaria javanica and comparative genome analysis insights into family S53 peptidase evolution in fungal entomopathogens.</title>
        <authorList>
            <person name="Lin R."/>
            <person name="Zhang X."/>
            <person name="Xin B."/>
            <person name="Zou M."/>
            <person name="Gao Y."/>
            <person name="Qin F."/>
            <person name="Hu Q."/>
            <person name="Xie B."/>
            <person name="Cheng X."/>
        </authorList>
    </citation>
    <scope>NUCLEOTIDE SEQUENCE [LARGE SCALE GENOMIC DNA]</scope>
    <source>
        <strain evidence="1 2">IJ1G</strain>
    </source>
</reference>
<comment type="caution">
    <text evidence="1">The sequence shown here is derived from an EMBL/GenBank/DDBJ whole genome shotgun (WGS) entry which is preliminary data.</text>
</comment>
<evidence type="ECO:0000313" key="2">
    <source>
        <dbReference type="Proteomes" id="UP000315783"/>
    </source>
</evidence>